<protein>
    <recommendedName>
        <fullName evidence="3">CCHC-type domain-containing protein</fullName>
    </recommendedName>
</protein>
<keyword evidence="1" id="KW-0862">Zinc</keyword>
<accession>A0A151I8A7</accession>
<feature type="domain" description="CCHC-type" evidence="3">
    <location>
        <begin position="76"/>
        <end position="91"/>
    </location>
</feature>
<dbReference type="AlphaFoldDB" id="A0A151I8A7"/>
<dbReference type="Gene3D" id="4.10.60.10">
    <property type="entry name" value="Zinc finger, CCHC-type"/>
    <property type="match status" value="1"/>
</dbReference>
<dbReference type="InterPro" id="IPR036875">
    <property type="entry name" value="Znf_CCHC_sf"/>
</dbReference>
<evidence type="ECO:0000313" key="5">
    <source>
        <dbReference type="Proteomes" id="UP000078542"/>
    </source>
</evidence>
<dbReference type="SUPFAM" id="SSF57756">
    <property type="entry name" value="Retrovirus zinc finger-like domains"/>
    <property type="match status" value="1"/>
</dbReference>
<feature type="coiled-coil region" evidence="2">
    <location>
        <begin position="8"/>
        <end position="35"/>
    </location>
</feature>
<dbReference type="InterPro" id="IPR001878">
    <property type="entry name" value="Znf_CCHC"/>
</dbReference>
<dbReference type="Pfam" id="PF13976">
    <property type="entry name" value="gag_pre-integrs"/>
    <property type="match status" value="1"/>
</dbReference>
<reference evidence="4 5" key="1">
    <citation type="submission" date="2016-03" db="EMBL/GenBank/DDBJ databases">
        <title>Cyphomyrmex costatus WGS genome.</title>
        <authorList>
            <person name="Nygaard S."/>
            <person name="Hu H."/>
            <person name="Boomsma J."/>
            <person name="Zhang G."/>
        </authorList>
    </citation>
    <scope>NUCLEOTIDE SEQUENCE [LARGE SCALE GENOMIC DNA]</scope>
    <source>
        <strain evidence="4">MS0001</strain>
        <tissue evidence="4">Whole body</tissue>
    </source>
</reference>
<keyword evidence="1" id="KW-0479">Metal-binding</keyword>
<proteinExistence type="predicted"/>
<evidence type="ECO:0000256" key="2">
    <source>
        <dbReference type="SAM" id="Coils"/>
    </source>
</evidence>
<evidence type="ECO:0000313" key="4">
    <source>
        <dbReference type="EMBL" id="KYM94582.1"/>
    </source>
</evidence>
<name>A0A151I8A7_9HYME</name>
<evidence type="ECO:0000256" key="1">
    <source>
        <dbReference type="PROSITE-ProRule" id="PRU00047"/>
    </source>
</evidence>
<feature type="non-terminal residue" evidence="4">
    <location>
        <position position="1"/>
    </location>
</feature>
<organism evidence="4 5">
    <name type="scientific">Cyphomyrmex costatus</name>
    <dbReference type="NCBI Taxonomy" id="456900"/>
    <lineage>
        <taxon>Eukaryota</taxon>
        <taxon>Metazoa</taxon>
        <taxon>Ecdysozoa</taxon>
        <taxon>Arthropoda</taxon>
        <taxon>Hexapoda</taxon>
        <taxon>Insecta</taxon>
        <taxon>Pterygota</taxon>
        <taxon>Neoptera</taxon>
        <taxon>Endopterygota</taxon>
        <taxon>Hymenoptera</taxon>
        <taxon>Apocrita</taxon>
        <taxon>Aculeata</taxon>
        <taxon>Formicoidea</taxon>
        <taxon>Formicidae</taxon>
        <taxon>Myrmicinae</taxon>
        <taxon>Cyphomyrmex</taxon>
    </lineage>
</organism>
<dbReference type="EMBL" id="KQ978369">
    <property type="protein sequence ID" value="KYM94582.1"/>
    <property type="molecule type" value="Genomic_DNA"/>
</dbReference>
<dbReference type="InterPro" id="IPR025724">
    <property type="entry name" value="GAG-pre-integrase_dom"/>
</dbReference>
<evidence type="ECO:0000259" key="3">
    <source>
        <dbReference type="PROSITE" id="PS50158"/>
    </source>
</evidence>
<dbReference type="GO" id="GO:0003676">
    <property type="term" value="F:nucleic acid binding"/>
    <property type="evidence" value="ECO:0007669"/>
    <property type="project" value="InterPro"/>
</dbReference>
<dbReference type="STRING" id="456900.A0A151I8A7"/>
<keyword evidence="5" id="KW-1185">Reference proteome</keyword>
<dbReference type="GO" id="GO:0008270">
    <property type="term" value="F:zinc ion binding"/>
    <property type="evidence" value="ECO:0007669"/>
    <property type="project" value="UniProtKB-KW"/>
</dbReference>
<dbReference type="SMART" id="SM00343">
    <property type="entry name" value="ZnF_C2HC"/>
    <property type="match status" value="1"/>
</dbReference>
<dbReference type="Pfam" id="PF00098">
    <property type="entry name" value="zf-CCHC"/>
    <property type="match status" value="1"/>
</dbReference>
<sequence>FITAWDSCEETKQIYDNLTSRLLKEEQRLTQVEEVNSAFASLSVNKDKQSTEVLKKNESTSSVANKPAFDKKNLECFYCQKKGHFKSECRKRQAKLALKGNNLKEVKSDNHHALIIEQQNAYYSADDWLDDRAATNKGLKVTFKRNKLEIYSNRLLAIGIKQENSCYKMLFKTIENSQACISTNEPAMLWHERLAHVNFQTLKKMIENQQLPGVTTRSVDGLFCEACQHGRLVYHSRKQQKNEFQSQVN</sequence>
<dbReference type="PROSITE" id="PS50158">
    <property type="entry name" value="ZF_CCHC"/>
    <property type="match status" value="1"/>
</dbReference>
<keyword evidence="2" id="KW-0175">Coiled coil</keyword>
<gene>
    <name evidence="4" type="ORF">ALC62_14784</name>
</gene>
<dbReference type="Proteomes" id="UP000078542">
    <property type="component" value="Unassembled WGS sequence"/>
</dbReference>
<keyword evidence="1" id="KW-0863">Zinc-finger</keyword>